<sequence>MAKMTTAEMIEAIKELSVLELNELVKACEEEFGVSAAAGVVVAAAAGDGAAAAEEKDEFDVELVSAGASKVKVIKVVRELTGLGLKEAKELVDGAPKVVKEGVSKAEAEEIKAKLEGEGAEVNLK</sequence>
<organism evidence="7 8">
    <name type="scientific">Claveliimonas bilis</name>
    <dbReference type="NCBI Taxonomy" id="3028070"/>
    <lineage>
        <taxon>Bacteria</taxon>
        <taxon>Bacillati</taxon>
        <taxon>Bacillota</taxon>
        <taxon>Clostridia</taxon>
        <taxon>Lachnospirales</taxon>
        <taxon>Lachnospiraceae</taxon>
        <taxon>Claveliimonas</taxon>
    </lineage>
</organism>
<evidence type="ECO:0000313" key="8">
    <source>
        <dbReference type="Proteomes" id="UP001305815"/>
    </source>
</evidence>
<dbReference type="Proteomes" id="UP001305815">
    <property type="component" value="Chromosome"/>
</dbReference>
<dbReference type="SUPFAM" id="SSF54736">
    <property type="entry name" value="ClpS-like"/>
    <property type="match status" value="1"/>
</dbReference>
<feature type="domain" description="Large ribosomal subunit protein bL12 oligomerization" evidence="6">
    <location>
        <begin position="5"/>
        <end position="52"/>
    </location>
</feature>
<dbReference type="PANTHER" id="PTHR45987">
    <property type="entry name" value="39S RIBOSOMAL PROTEIN L12"/>
    <property type="match status" value="1"/>
</dbReference>
<dbReference type="HAMAP" id="MF_00368">
    <property type="entry name" value="Ribosomal_bL12"/>
    <property type="match status" value="1"/>
</dbReference>
<dbReference type="Pfam" id="PF00542">
    <property type="entry name" value="Ribosomal_L12"/>
    <property type="match status" value="1"/>
</dbReference>
<comment type="subunit">
    <text evidence="4">Homodimer. Part of the ribosomal stalk of the 50S ribosomal subunit. Forms a multimeric L10(L12)X complex, where L10 forms an elongated spine to which 2 to 4 L12 dimers bind in a sequential fashion. Binds GTP-bound translation factors.</text>
</comment>
<evidence type="ECO:0000256" key="3">
    <source>
        <dbReference type="ARBA" id="ARBA00023274"/>
    </source>
</evidence>
<keyword evidence="2 4" id="KW-0689">Ribosomal protein</keyword>
<dbReference type="PANTHER" id="PTHR45987:SF4">
    <property type="entry name" value="LARGE RIBOSOMAL SUBUNIT PROTEIN BL12M"/>
    <property type="match status" value="1"/>
</dbReference>
<proteinExistence type="inferred from homology"/>
<keyword evidence="8" id="KW-1185">Reference proteome</keyword>
<dbReference type="InterPro" id="IPR013823">
    <property type="entry name" value="Ribosomal_bL12_C"/>
</dbReference>
<dbReference type="NCBIfam" id="TIGR00855">
    <property type="entry name" value="L12"/>
    <property type="match status" value="1"/>
</dbReference>
<dbReference type="CDD" id="cd00387">
    <property type="entry name" value="Ribosomal_L7_L12"/>
    <property type="match status" value="1"/>
</dbReference>
<dbReference type="InterPro" id="IPR000206">
    <property type="entry name" value="Ribosomal_bL12"/>
</dbReference>
<dbReference type="GO" id="GO:0005840">
    <property type="term" value="C:ribosome"/>
    <property type="evidence" value="ECO:0007669"/>
    <property type="project" value="UniProtKB-KW"/>
</dbReference>
<evidence type="ECO:0000256" key="1">
    <source>
        <dbReference type="ARBA" id="ARBA00007197"/>
    </source>
</evidence>
<dbReference type="InterPro" id="IPR014719">
    <property type="entry name" value="Ribosomal_bL12_C/ClpS-like"/>
</dbReference>
<protein>
    <recommendedName>
        <fullName evidence="4">Large ribosomal subunit protein bL12</fullName>
    </recommendedName>
</protein>
<name>A0ABM8I3R6_9FIRM</name>
<dbReference type="InterPro" id="IPR036235">
    <property type="entry name" value="Ribosomal_bL12_oligo_N_sf"/>
</dbReference>
<dbReference type="InterPro" id="IPR008932">
    <property type="entry name" value="Ribosomal_bL12_oligo"/>
</dbReference>
<evidence type="ECO:0000259" key="6">
    <source>
        <dbReference type="Pfam" id="PF16320"/>
    </source>
</evidence>
<reference evidence="8" key="1">
    <citation type="journal article" date="2023" name="Int. J. Syst. Evol. Microbiol.">
        <title>Claveliimonas bilis gen. nov., sp. nov., deoxycholic acid-producing bacteria isolated from human faeces, and reclassification of Sellimonas monacensis Zenner et al. 2021 as Claveliimonas monacensis comb. nov.</title>
        <authorList>
            <person name="Hisatomi A."/>
            <person name="Kastawa N.W.E.P.G."/>
            <person name="Song I."/>
            <person name="Ohkuma M."/>
            <person name="Fukiya S."/>
            <person name="Sakamoto M."/>
        </authorList>
    </citation>
    <scope>NUCLEOTIDE SEQUENCE [LARGE SCALE GENOMIC DNA]</scope>
    <source>
        <strain evidence="8">12BBH14</strain>
    </source>
</reference>
<feature type="domain" description="Large ribosomal subunit protein bL12 C-terminal" evidence="5">
    <location>
        <begin position="59"/>
        <end position="125"/>
    </location>
</feature>
<comment type="function">
    <text evidence="4">Forms part of the ribosomal stalk which helps the ribosome interact with GTP-bound translation factors. Is thus essential for accurate translation.</text>
</comment>
<dbReference type="SUPFAM" id="SSF48300">
    <property type="entry name" value="Ribosomal protein L7/12, oligomerisation (N-terminal) domain"/>
    <property type="match status" value="1"/>
</dbReference>
<dbReference type="RefSeq" id="WP_230107241.1">
    <property type="nucleotide sequence ID" value="NZ_AP024845.1"/>
</dbReference>
<dbReference type="Gene3D" id="3.30.1390.10">
    <property type="match status" value="1"/>
</dbReference>
<gene>
    <name evidence="4 7" type="primary">rplL</name>
    <name evidence="7" type="ORF">Lac1_04560</name>
</gene>
<dbReference type="EMBL" id="AP027742">
    <property type="protein sequence ID" value="BDZ76273.1"/>
    <property type="molecule type" value="Genomic_DNA"/>
</dbReference>
<evidence type="ECO:0000256" key="2">
    <source>
        <dbReference type="ARBA" id="ARBA00022980"/>
    </source>
</evidence>
<accession>A0ABM8I3R6</accession>
<keyword evidence="3 4" id="KW-0687">Ribonucleoprotein</keyword>
<evidence type="ECO:0000313" key="7">
    <source>
        <dbReference type="EMBL" id="BDZ76273.1"/>
    </source>
</evidence>
<dbReference type="Pfam" id="PF16320">
    <property type="entry name" value="Ribosomal_L12_N"/>
    <property type="match status" value="1"/>
</dbReference>
<evidence type="ECO:0000259" key="5">
    <source>
        <dbReference type="Pfam" id="PF00542"/>
    </source>
</evidence>
<comment type="similarity">
    <text evidence="1 4">Belongs to the bacterial ribosomal protein bL12 family.</text>
</comment>
<dbReference type="Gene3D" id="1.20.5.710">
    <property type="entry name" value="Single helix bin"/>
    <property type="match status" value="1"/>
</dbReference>
<evidence type="ECO:0000256" key="4">
    <source>
        <dbReference type="HAMAP-Rule" id="MF_00368"/>
    </source>
</evidence>